<evidence type="ECO:0000313" key="1">
    <source>
        <dbReference type="EMBL" id="CAI0559426.1"/>
    </source>
</evidence>
<dbReference type="Proteomes" id="UP001154282">
    <property type="component" value="Unassembled WGS sequence"/>
</dbReference>
<dbReference type="GO" id="GO:0080188">
    <property type="term" value="P:gene silencing by siRNA-directed DNA methylation"/>
    <property type="evidence" value="ECO:0007669"/>
    <property type="project" value="InterPro"/>
</dbReference>
<dbReference type="EMBL" id="CAMGYJ010000011">
    <property type="protein sequence ID" value="CAI0559426.1"/>
    <property type="molecule type" value="Genomic_DNA"/>
</dbReference>
<dbReference type="AlphaFoldDB" id="A0AAV0RQ96"/>
<gene>
    <name evidence="1" type="ORF">LITE_LOCUS49205</name>
</gene>
<reference evidence="1" key="1">
    <citation type="submission" date="2022-08" db="EMBL/GenBank/DDBJ databases">
        <authorList>
            <person name="Gutierrez-Valencia J."/>
        </authorList>
    </citation>
    <scope>NUCLEOTIDE SEQUENCE</scope>
</reference>
<evidence type="ECO:0000313" key="2">
    <source>
        <dbReference type="Proteomes" id="UP001154282"/>
    </source>
</evidence>
<dbReference type="Pfam" id="PF09187">
    <property type="entry name" value="RdDM_RDM1"/>
    <property type="match status" value="1"/>
</dbReference>
<keyword evidence="2" id="KW-1185">Reference proteome</keyword>
<dbReference type="Gene3D" id="1.20.120.690">
    <property type="entry name" value="RDM1 protein domain"/>
    <property type="match status" value="1"/>
</dbReference>
<dbReference type="SUPFAM" id="SSF109920">
    <property type="entry name" value="Hypothetical protein At3g22680"/>
    <property type="match status" value="1"/>
</dbReference>
<dbReference type="InterPro" id="IPR015270">
    <property type="entry name" value="RDM1_plant"/>
</dbReference>
<dbReference type="PANTHER" id="PTHR36366:SF1">
    <property type="entry name" value="PROTEIN RDM1"/>
    <property type="match status" value="1"/>
</dbReference>
<dbReference type="PANTHER" id="PTHR36366">
    <property type="entry name" value="PROTEIN RDM1"/>
    <property type="match status" value="1"/>
</dbReference>
<organism evidence="1 2">
    <name type="scientific">Linum tenue</name>
    <dbReference type="NCBI Taxonomy" id="586396"/>
    <lineage>
        <taxon>Eukaryota</taxon>
        <taxon>Viridiplantae</taxon>
        <taxon>Streptophyta</taxon>
        <taxon>Embryophyta</taxon>
        <taxon>Tracheophyta</taxon>
        <taxon>Spermatophyta</taxon>
        <taxon>Magnoliopsida</taxon>
        <taxon>eudicotyledons</taxon>
        <taxon>Gunneridae</taxon>
        <taxon>Pentapetalae</taxon>
        <taxon>rosids</taxon>
        <taxon>fabids</taxon>
        <taxon>Malpighiales</taxon>
        <taxon>Linaceae</taxon>
        <taxon>Linum</taxon>
    </lineage>
</organism>
<comment type="caution">
    <text evidence="1">The sequence shown here is derived from an EMBL/GenBank/DDBJ whole genome shotgun (WGS) entry which is preliminary data.</text>
</comment>
<name>A0AAV0RQ96_9ROSI</name>
<dbReference type="GO" id="GO:0000419">
    <property type="term" value="C:RNA polymerase V complex"/>
    <property type="evidence" value="ECO:0007669"/>
    <property type="project" value="TreeGrafter"/>
</dbReference>
<proteinExistence type="predicted"/>
<sequence>MQKSTAKKIKCSIPSSSSISPNTSQNWILKELPIPPLRGSLISCSSWMELGRSMKQLYGQPLHYFTNFILGHWDELRTDTENQHQPLDLFIHPSKAEATIWLVEEVHRKISFLHQIARLRTSDPLY</sequence>
<protein>
    <submittedName>
        <fullName evidence="1">Uncharacterized protein</fullName>
    </submittedName>
</protein>
<dbReference type="InterPro" id="IPR036319">
    <property type="entry name" value="RDM1_sf"/>
</dbReference>
<accession>A0AAV0RQ96</accession>